<protein>
    <submittedName>
        <fullName evidence="4">ATP-binding protein</fullName>
    </submittedName>
</protein>
<dbReference type="EMBL" id="QVIG01000001">
    <property type="protein sequence ID" value="RGD58722.1"/>
    <property type="molecule type" value="Genomic_DNA"/>
</dbReference>
<comment type="caution">
    <text evidence="4">The sequence shown here is derived from an EMBL/GenBank/DDBJ whole genome shotgun (WGS) entry which is preliminary data.</text>
</comment>
<keyword evidence="1" id="KW-0418">Kinase</keyword>
<evidence type="ECO:0000259" key="3">
    <source>
        <dbReference type="Pfam" id="PF13581"/>
    </source>
</evidence>
<dbReference type="CDD" id="cd16936">
    <property type="entry name" value="HATPase_RsbW-like"/>
    <property type="match status" value="1"/>
</dbReference>
<dbReference type="PANTHER" id="PTHR35526:SF3">
    <property type="entry name" value="ANTI-SIGMA-F FACTOR RSBW"/>
    <property type="match status" value="1"/>
</dbReference>
<sequence length="227" mass="24339">MHRVLEVKAKVTTASLGAIRNLLSEEVARAGIVLDESRAYALRVCSSEFVDNAIKHAAGQGPDREAVLLIEVGVDRERGRLRTTVTDPSVVEAAMNSSVDDLDATSGRGLVVVDGYADDIGWHQRIDLQGRPTGWSVWFELDVEPATFGQATAAEAEVQPKAVVRPPERCLMVGPGHAPGNTPRPNRPAQRPGERTVVPTAASRRLHGPGRAATPVHPSTPYPRTAP</sequence>
<feature type="compositionally biased region" description="Pro residues" evidence="2">
    <location>
        <begin position="218"/>
        <end position="227"/>
    </location>
</feature>
<keyword evidence="5" id="KW-1185">Reference proteome</keyword>
<evidence type="ECO:0000256" key="1">
    <source>
        <dbReference type="ARBA" id="ARBA00022527"/>
    </source>
</evidence>
<organism evidence="4 5">
    <name type="scientific">Kitasatospora xanthocidica</name>
    <dbReference type="NCBI Taxonomy" id="83382"/>
    <lineage>
        <taxon>Bacteria</taxon>
        <taxon>Bacillati</taxon>
        <taxon>Actinomycetota</taxon>
        <taxon>Actinomycetes</taxon>
        <taxon>Kitasatosporales</taxon>
        <taxon>Streptomycetaceae</taxon>
        <taxon>Kitasatospora</taxon>
    </lineage>
</organism>
<dbReference type="PANTHER" id="PTHR35526">
    <property type="entry name" value="ANTI-SIGMA-F FACTOR RSBW-RELATED"/>
    <property type="match status" value="1"/>
</dbReference>
<keyword evidence="1" id="KW-0723">Serine/threonine-protein kinase</keyword>
<feature type="region of interest" description="Disordered" evidence="2">
    <location>
        <begin position="173"/>
        <end position="227"/>
    </location>
</feature>
<dbReference type="GO" id="GO:0005524">
    <property type="term" value="F:ATP binding"/>
    <property type="evidence" value="ECO:0007669"/>
    <property type="project" value="UniProtKB-KW"/>
</dbReference>
<proteinExistence type="predicted"/>
<evidence type="ECO:0000256" key="2">
    <source>
        <dbReference type="SAM" id="MobiDB-lite"/>
    </source>
</evidence>
<dbReference type="Proteomes" id="UP000263377">
    <property type="component" value="Unassembled WGS sequence"/>
</dbReference>
<dbReference type="InterPro" id="IPR036890">
    <property type="entry name" value="HATPase_C_sf"/>
</dbReference>
<dbReference type="AlphaFoldDB" id="A0A372ZTC2"/>
<dbReference type="Pfam" id="PF13581">
    <property type="entry name" value="HATPase_c_2"/>
    <property type="match status" value="1"/>
</dbReference>
<gene>
    <name evidence="4" type="ORF">DR950_13865</name>
</gene>
<dbReference type="InterPro" id="IPR003594">
    <property type="entry name" value="HATPase_dom"/>
</dbReference>
<evidence type="ECO:0000313" key="4">
    <source>
        <dbReference type="EMBL" id="RGD58722.1"/>
    </source>
</evidence>
<feature type="domain" description="Histidine kinase/HSP90-like ATPase" evidence="3">
    <location>
        <begin position="13"/>
        <end position="124"/>
    </location>
</feature>
<dbReference type="InterPro" id="IPR050267">
    <property type="entry name" value="Anti-sigma-factor_SerPK"/>
</dbReference>
<accession>A0A372ZTC2</accession>
<evidence type="ECO:0000313" key="5">
    <source>
        <dbReference type="Proteomes" id="UP000263377"/>
    </source>
</evidence>
<reference evidence="4 5" key="1">
    <citation type="submission" date="2018-08" db="EMBL/GenBank/DDBJ databases">
        <title>Diversity &amp; Physiological Properties of Lignin-Decomposing Actinobacteria from Soil.</title>
        <authorList>
            <person name="Roh S.G."/>
            <person name="Kim S.B."/>
        </authorList>
    </citation>
    <scope>NUCLEOTIDE SEQUENCE [LARGE SCALE GENOMIC DNA]</scope>
    <source>
        <strain evidence="4 5">MMS17-GH009</strain>
    </source>
</reference>
<dbReference type="RefSeq" id="WP_049649892.1">
    <property type="nucleotide sequence ID" value="NZ_QVIG01000001.1"/>
</dbReference>
<keyword evidence="4" id="KW-0067">ATP-binding</keyword>
<dbReference type="Gene3D" id="3.30.565.10">
    <property type="entry name" value="Histidine kinase-like ATPase, C-terminal domain"/>
    <property type="match status" value="1"/>
</dbReference>
<keyword evidence="4" id="KW-0547">Nucleotide-binding</keyword>
<dbReference type="SUPFAM" id="SSF55874">
    <property type="entry name" value="ATPase domain of HSP90 chaperone/DNA topoisomerase II/histidine kinase"/>
    <property type="match status" value="1"/>
</dbReference>
<dbReference type="GO" id="GO:0004674">
    <property type="term" value="F:protein serine/threonine kinase activity"/>
    <property type="evidence" value="ECO:0007669"/>
    <property type="project" value="UniProtKB-KW"/>
</dbReference>
<keyword evidence="1" id="KW-0808">Transferase</keyword>
<name>A0A372ZTC2_9ACTN</name>